<protein>
    <submittedName>
        <fullName evidence="3">Uncharacterized protein DUF1566</fullName>
    </submittedName>
</protein>
<keyword evidence="1" id="KW-0732">Signal</keyword>
<dbReference type="EMBL" id="SLXU01000040">
    <property type="protein sequence ID" value="TCP58335.1"/>
    <property type="molecule type" value="Genomic_DNA"/>
</dbReference>
<feature type="domain" description="Lcl C-terminal" evidence="2">
    <location>
        <begin position="135"/>
        <end position="241"/>
    </location>
</feature>
<dbReference type="AlphaFoldDB" id="A0A4R2RGN8"/>
<reference evidence="3 4" key="1">
    <citation type="submission" date="2019-03" db="EMBL/GenBank/DDBJ databases">
        <title>Genomic Encyclopedia of Type Strains, Phase IV (KMG-IV): sequencing the most valuable type-strain genomes for metagenomic binning, comparative biology and taxonomic classification.</title>
        <authorList>
            <person name="Goeker M."/>
        </authorList>
    </citation>
    <scope>NUCLEOTIDE SEQUENCE [LARGE SCALE GENOMIC DNA]</scope>
    <source>
        <strain evidence="3 4">DSM 24766</strain>
    </source>
</reference>
<evidence type="ECO:0000259" key="2">
    <source>
        <dbReference type="Pfam" id="PF07603"/>
    </source>
</evidence>
<sequence length="242" mass="26048">MRWPTLYIALAMIFMPIQAQAQCANPSAPLGAIIFNEDHDVYQGCTTQGWWSFHEYPTHPCTGTTSDPAIGDTCEDGSIYAGLSPDGDVPMYTTPADAPGGATYTWNDGTSNYTYMSMANCMDASPGTAATCQTGEANTAFLVGATGEPDYPFAAAEYCDGLTAHGYSDWYLPAQDELNVLYTNKNMGDLNGTFNETGSIPASYYWSSSEIDITSARAQRFSVGNQGSYGKFGGFAVRCVRR</sequence>
<accession>A0A4R2RGN8</accession>
<comment type="caution">
    <text evidence="3">The sequence shown here is derived from an EMBL/GenBank/DDBJ whole genome shotgun (WGS) entry which is preliminary data.</text>
</comment>
<evidence type="ECO:0000313" key="4">
    <source>
        <dbReference type="Proteomes" id="UP000295050"/>
    </source>
</evidence>
<feature type="chain" id="PRO_5020683477" evidence="1">
    <location>
        <begin position="22"/>
        <end position="242"/>
    </location>
</feature>
<gene>
    <name evidence="3" type="ORF">EV663_1402</name>
</gene>
<feature type="signal peptide" evidence="1">
    <location>
        <begin position="1"/>
        <end position="21"/>
    </location>
</feature>
<dbReference type="Pfam" id="PF07603">
    <property type="entry name" value="Lcl_C"/>
    <property type="match status" value="1"/>
</dbReference>
<evidence type="ECO:0000313" key="3">
    <source>
        <dbReference type="EMBL" id="TCP58335.1"/>
    </source>
</evidence>
<proteinExistence type="predicted"/>
<dbReference type="OrthoDB" id="8477120at2"/>
<evidence type="ECO:0000256" key="1">
    <source>
        <dbReference type="SAM" id="SignalP"/>
    </source>
</evidence>
<name>A0A4R2RGN8_9RHOB</name>
<dbReference type="Proteomes" id="UP000295050">
    <property type="component" value="Unassembled WGS sequence"/>
</dbReference>
<keyword evidence="4" id="KW-1185">Reference proteome</keyword>
<dbReference type="InterPro" id="IPR011460">
    <property type="entry name" value="Lcl_C"/>
</dbReference>
<organism evidence="3 4">
    <name type="scientific">Rhodovulum bhavnagarense</name>
    <dbReference type="NCBI Taxonomy" id="992286"/>
    <lineage>
        <taxon>Bacteria</taxon>
        <taxon>Pseudomonadati</taxon>
        <taxon>Pseudomonadota</taxon>
        <taxon>Alphaproteobacteria</taxon>
        <taxon>Rhodobacterales</taxon>
        <taxon>Paracoccaceae</taxon>
        <taxon>Rhodovulum</taxon>
    </lineage>
</organism>